<dbReference type="GO" id="GO:0009279">
    <property type="term" value="C:cell outer membrane"/>
    <property type="evidence" value="ECO:0007669"/>
    <property type="project" value="UniProtKB-SubCell"/>
</dbReference>
<sequence length="448" mass="51692">MKRVVLASISCALLSHSALAEDEKVFSEQNWGLGAAVRQASIPFATPEDKVTSFVPMLFFQGEDFYLRGIEGGYHLYENQDWQVNLFSRLRFFDIPASYQNQVHGDGWDFGVQLRRKFSYNSHLDAELLTDKDGNLYANVNNQWYFQTGSWEFMPSVGARFKSEDFNSRYFALEDITQQRIDGGVEFTGKIETRYHVASNFYLIGSFAVTSIDSAAKDARFNDQQLVDKSVHGEAYLGFAFFNDITKQRKEKLRNKGYLRIAHGFATPSNIGDIIRFDWEKDPYNNQMTSLFYGYPLTDELFSLPIDIYLQTGIGWHWKNSDLPSDTNSVQIDQHIQEYDVGIKAYYTFTWPTAWRFGVAEGFSYVSDMTYIELTEMEEKGYRPSKFINYLDFSLDVSLGDLFNVNALNDVWVGWSIHHRSAIFEQSSQYGRIKGGSNYNTLYVQFNI</sequence>
<dbReference type="PANTHER" id="PTHR38776">
    <property type="entry name" value="MLTA-INTERACTING PROTEIN-RELATED"/>
    <property type="match status" value="1"/>
</dbReference>
<dbReference type="STRING" id="349064.SAMN05660429_00349"/>
<keyword evidence="3 6" id="KW-0732">Signal</keyword>
<dbReference type="PANTHER" id="PTHR38776:SF1">
    <property type="entry name" value="MLTA-INTERACTING PROTEIN-RELATED"/>
    <property type="match status" value="1"/>
</dbReference>
<keyword evidence="5" id="KW-0998">Cell outer membrane</keyword>
<keyword evidence="4" id="KW-0472">Membrane</keyword>
<dbReference type="RefSeq" id="WP_093327189.1">
    <property type="nucleotide sequence ID" value="NZ_AP027363.1"/>
</dbReference>
<evidence type="ECO:0000313" key="7">
    <source>
        <dbReference type="EMBL" id="SES77414.1"/>
    </source>
</evidence>
<evidence type="ECO:0000256" key="1">
    <source>
        <dbReference type="ARBA" id="ARBA00004442"/>
    </source>
</evidence>
<gene>
    <name evidence="7" type="ORF">SAMN05660429_00349</name>
</gene>
<evidence type="ECO:0000256" key="5">
    <source>
        <dbReference type="ARBA" id="ARBA00023237"/>
    </source>
</evidence>
<evidence type="ECO:0000256" key="4">
    <source>
        <dbReference type="ARBA" id="ARBA00023136"/>
    </source>
</evidence>
<evidence type="ECO:0000256" key="2">
    <source>
        <dbReference type="ARBA" id="ARBA00005722"/>
    </source>
</evidence>
<reference evidence="7 8" key="1">
    <citation type="submission" date="2016-10" db="EMBL/GenBank/DDBJ databases">
        <authorList>
            <person name="de Groot N.N."/>
        </authorList>
    </citation>
    <scope>NUCLEOTIDE SEQUENCE [LARGE SCALE GENOMIC DNA]</scope>
    <source>
        <strain evidence="7 8">DSM 19706</strain>
    </source>
</reference>
<comment type="subcellular location">
    <subcellularLocation>
        <location evidence="1">Cell outer membrane</location>
    </subcellularLocation>
</comment>
<evidence type="ECO:0000256" key="6">
    <source>
        <dbReference type="SAM" id="SignalP"/>
    </source>
</evidence>
<dbReference type="Pfam" id="PF06629">
    <property type="entry name" value="MipA"/>
    <property type="match status" value="1"/>
</dbReference>
<accession>A0A1H9Z7I5</accession>
<dbReference type="Proteomes" id="UP000199308">
    <property type="component" value="Unassembled WGS sequence"/>
</dbReference>
<dbReference type="InterPro" id="IPR010583">
    <property type="entry name" value="MipA"/>
</dbReference>
<comment type="similarity">
    <text evidence="2">Belongs to the MipA/OmpV family.</text>
</comment>
<evidence type="ECO:0000256" key="3">
    <source>
        <dbReference type="ARBA" id="ARBA00022729"/>
    </source>
</evidence>
<proteinExistence type="inferred from homology"/>
<keyword evidence="8" id="KW-1185">Reference proteome</keyword>
<dbReference type="AlphaFoldDB" id="A0A1H9Z7I5"/>
<feature type="chain" id="PRO_5011452209" evidence="6">
    <location>
        <begin position="21"/>
        <end position="448"/>
    </location>
</feature>
<feature type="signal peptide" evidence="6">
    <location>
        <begin position="1"/>
        <end position="20"/>
    </location>
</feature>
<dbReference type="EMBL" id="FOHK01000002">
    <property type="protein sequence ID" value="SES77414.1"/>
    <property type="molecule type" value="Genomic_DNA"/>
</dbReference>
<name>A0A1H9Z7I5_THASX</name>
<evidence type="ECO:0000313" key="8">
    <source>
        <dbReference type="Proteomes" id="UP000199308"/>
    </source>
</evidence>
<protein>
    <submittedName>
        <fullName evidence="7">Outer membrane protein</fullName>
    </submittedName>
</protein>
<dbReference type="OrthoDB" id="92529at2"/>
<organism evidence="7 8">
    <name type="scientific">Thalassotalea agarivorans</name>
    <name type="common">Thalassomonas agarivorans</name>
    <dbReference type="NCBI Taxonomy" id="349064"/>
    <lineage>
        <taxon>Bacteria</taxon>
        <taxon>Pseudomonadati</taxon>
        <taxon>Pseudomonadota</taxon>
        <taxon>Gammaproteobacteria</taxon>
        <taxon>Alteromonadales</taxon>
        <taxon>Colwelliaceae</taxon>
        <taxon>Thalassotalea</taxon>
    </lineage>
</organism>